<sequence>MSSGKSRVSFTTRGSSLIAAGVATAIGAVVLGETDLLRIAVALIVLCGLCWVYLKLSGLRVHTRHVAVPDEAPIGTPVGVQVALRIEHRLLMVDLVAEDATTGGLTDAPRLGVDPSAATKGMTLRYSTAAHHRGMHLAGGTTATMQDPFGIAEIRVRTTDQVAILGLPHTVRVDRGWLRSLSAQDGLARAGNITALSEPDVDVREHRAEDGLRRVHWRTSARIGRLMVRPDEPVEDRADVITLDTRSKSHFGHSFETLVELAASLARAVTDSGGTVELRTWDGARIGERAFTDSAPLLRALAMLEPDARGEYVATPTPPTVLITTESANLRGLPRARTGHRPLAIVLTHRDESSKGLHEHEHELREHGIGCVHHSAREPAARLFAHPPVLS</sequence>
<accession>A0A7L4YK22</accession>
<feature type="transmembrane region" description="Helical" evidence="1">
    <location>
        <begin position="36"/>
        <end position="54"/>
    </location>
</feature>
<dbReference type="KEGG" id="eke:EK0264_01825"/>
<keyword evidence="1" id="KW-0472">Membrane</keyword>
<dbReference type="Proteomes" id="UP000463857">
    <property type="component" value="Chromosome"/>
</dbReference>
<evidence type="ECO:0000313" key="4">
    <source>
        <dbReference type="Proteomes" id="UP000463857"/>
    </source>
</evidence>
<feature type="domain" description="DUF58" evidence="2">
    <location>
        <begin position="202"/>
        <end position="272"/>
    </location>
</feature>
<dbReference type="AlphaFoldDB" id="A0A7L4YK22"/>
<evidence type="ECO:0000313" key="3">
    <source>
        <dbReference type="EMBL" id="QHB99148.1"/>
    </source>
</evidence>
<organism evidence="3 4">
    <name type="scientific">Epidermidibacterium keratini</name>
    <dbReference type="NCBI Taxonomy" id="1891644"/>
    <lineage>
        <taxon>Bacteria</taxon>
        <taxon>Bacillati</taxon>
        <taxon>Actinomycetota</taxon>
        <taxon>Actinomycetes</taxon>
        <taxon>Sporichthyales</taxon>
        <taxon>Sporichthyaceae</taxon>
        <taxon>Epidermidibacterium</taxon>
    </lineage>
</organism>
<evidence type="ECO:0000256" key="1">
    <source>
        <dbReference type="SAM" id="Phobius"/>
    </source>
</evidence>
<proteinExistence type="predicted"/>
<dbReference type="OrthoDB" id="9812729at2"/>
<dbReference type="PANTHER" id="PTHR34351:SF1">
    <property type="entry name" value="SLR1927 PROTEIN"/>
    <property type="match status" value="1"/>
</dbReference>
<name>A0A7L4YK22_9ACTN</name>
<dbReference type="EMBL" id="CP047156">
    <property type="protein sequence ID" value="QHB99148.1"/>
    <property type="molecule type" value="Genomic_DNA"/>
</dbReference>
<feature type="transmembrane region" description="Helical" evidence="1">
    <location>
        <begin position="12"/>
        <end position="30"/>
    </location>
</feature>
<evidence type="ECO:0000259" key="2">
    <source>
        <dbReference type="Pfam" id="PF01882"/>
    </source>
</evidence>
<reference evidence="3 4" key="1">
    <citation type="journal article" date="2018" name="Int. J. Syst. Evol. Microbiol.">
        <title>Epidermidibacterium keratini gen. nov., sp. nov., a member of the family Sporichthyaceae, isolated from keratin epidermis.</title>
        <authorList>
            <person name="Lee D.G."/>
            <person name="Trujillo M.E."/>
            <person name="Kang S."/>
            <person name="Nam J.J."/>
            <person name="Kim Y.J."/>
        </authorList>
    </citation>
    <scope>NUCLEOTIDE SEQUENCE [LARGE SCALE GENOMIC DNA]</scope>
    <source>
        <strain evidence="3 4">EPI-7</strain>
    </source>
</reference>
<dbReference type="InterPro" id="IPR002881">
    <property type="entry name" value="DUF58"/>
</dbReference>
<dbReference type="PANTHER" id="PTHR34351">
    <property type="entry name" value="SLR1927 PROTEIN-RELATED"/>
    <property type="match status" value="1"/>
</dbReference>
<protein>
    <submittedName>
        <fullName evidence="3">DUF58 domain-containing protein</fullName>
    </submittedName>
</protein>
<keyword evidence="1" id="KW-1133">Transmembrane helix</keyword>
<dbReference type="Pfam" id="PF01882">
    <property type="entry name" value="DUF58"/>
    <property type="match status" value="1"/>
</dbReference>
<keyword evidence="1" id="KW-0812">Transmembrane</keyword>
<keyword evidence="4" id="KW-1185">Reference proteome</keyword>
<dbReference type="RefSeq" id="WP_159542340.1">
    <property type="nucleotide sequence ID" value="NZ_CP047156.1"/>
</dbReference>
<dbReference type="InParanoid" id="A0A7L4YK22"/>
<gene>
    <name evidence="3" type="ORF">EK0264_01825</name>
</gene>